<proteinExistence type="inferred from homology"/>
<accession>A0A078M264</accession>
<dbReference type="Pfam" id="PF00881">
    <property type="entry name" value="Nitroreductase"/>
    <property type="match status" value="1"/>
</dbReference>
<evidence type="ECO:0000259" key="3">
    <source>
        <dbReference type="Pfam" id="PF00881"/>
    </source>
</evidence>
<dbReference type="Gene3D" id="3.40.109.10">
    <property type="entry name" value="NADH Oxidase"/>
    <property type="match status" value="1"/>
</dbReference>
<dbReference type="AlphaFoldDB" id="A0A078M264"/>
<dbReference type="PATRIC" id="fig|1461583.4.peg.523"/>
<reference evidence="4" key="1">
    <citation type="submission" date="2014-07" db="EMBL/GenBank/DDBJ databases">
        <authorList>
            <person name="Urmite Genomes Urmite Genomes"/>
        </authorList>
    </citation>
    <scope>NUCLEOTIDE SEQUENCE</scope>
    <source>
        <strain evidence="4">13S34_air</strain>
    </source>
</reference>
<dbReference type="HOGENOM" id="CLU_148060_2_0_9"/>
<dbReference type="EMBL" id="LN483073">
    <property type="protein sequence ID" value="CEA00275.1"/>
    <property type="molecule type" value="Genomic_DNA"/>
</dbReference>
<sequence length="72" mass="8178">MTTSTQSTVLQVMQDRKSVRIYDDSHTISNEVLTKLLSDATTAPSSSNLQPWRFIVFNNKASQQELRTIAYN</sequence>
<dbReference type="PANTHER" id="PTHR43673">
    <property type="entry name" value="NAD(P)H NITROREDUCTASE YDGI-RELATED"/>
    <property type="match status" value="1"/>
</dbReference>
<comment type="similarity">
    <text evidence="1">Belongs to the nitroreductase family.</text>
</comment>
<dbReference type="InterPro" id="IPR000415">
    <property type="entry name" value="Nitroreductase-like"/>
</dbReference>
<dbReference type="SUPFAM" id="SSF55469">
    <property type="entry name" value="FMN-dependent nitroreductase-like"/>
    <property type="match status" value="1"/>
</dbReference>
<name>A0A078M264_9BACL</name>
<feature type="domain" description="Nitroreductase" evidence="3">
    <location>
        <begin position="15"/>
        <end position="69"/>
    </location>
</feature>
<evidence type="ECO:0000256" key="1">
    <source>
        <dbReference type="ARBA" id="ARBA00007118"/>
    </source>
</evidence>
<dbReference type="PANTHER" id="PTHR43673:SF10">
    <property type="entry name" value="NADH DEHYDROGENASE_NAD(P)H NITROREDUCTASE XCC3605-RELATED"/>
    <property type="match status" value="1"/>
</dbReference>
<keyword evidence="2" id="KW-0560">Oxidoreductase</keyword>
<gene>
    <name evidence="4" type="primary">yodC_1</name>
    <name evidence="4" type="ORF">BN1050_00551</name>
</gene>
<dbReference type="InterPro" id="IPR029479">
    <property type="entry name" value="Nitroreductase"/>
</dbReference>
<protein>
    <submittedName>
        <fullName evidence="4">Putative NAD(P)H nitroreductase YodC</fullName>
    </submittedName>
</protein>
<dbReference type="GO" id="GO:0016491">
    <property type="term" value="F:oxidoreductase activity"/>
    <property type="evidence" value="ECO:0007669"/>
    <property type="project" value="UniProtKB-KW"/>
</dbReference>
<evidence type="ECO:0000256" key="2">
    <source>
        <dbReference type="ARBA" id="ARBA00023002"/>
    </source>
</evidence>
<organism evidence="4">
    <name type="scientific">Metalysinibacillus saudimassiliensis</name>
    <dbReference type="NCBI Taxonomy" id="1461583"/>
    <lineage>
        <taxon>Bacteria</taxon>
        <taxon>Bacillati</taxon>
        <taxon>Bacillota</taxon>
        <taxon>Bacilli</taxon>
        <taxon>Bacillales</taxon>
        <taxon>Caryophanaceae</taxon>
        <taxon>Metalysinibacillus</taxon>
    </lineage>
</organism>
<evidence type="ECO:0000313" key="4">
    <source>
        <dbReference type="EMBL" id="CEA00275.1"/>
    </source>
</evidence>